<organism evidence="1 2">
    <name type="scientific">Limnoraphis robusta CS-951</name>
    <dbReference type="NCBI Taxonomy" id="1637645"/>
    <lineage>
        <taxon>Bacteria</taxon>
        <taxon>Bacillati</taxon>
        <taxon>Cyanobacteriota</taxon>
        <taxon>Cyanophyceae</taxon>
        <taxon>Oscillatoriophycideae</taxon>
        <taxon>Oscillatoriales</taxon>
        <taxon>Sirenicapillariaceae</taxon>
        <taxon>Limnoraphis</taxon>
    </lineage>
</organism>
<accession>A0A0F5Y878</accession>
<proteinExistence type="predicted"/>
<gene>
    <name evidence="1" type="ORF">WN50_27875</name>
</gene>
<comment type="caution">
    <text evidence="1">The sequence shown here is derived from an EMBL/GenBank/DDBJ whole genome shotgun (WGS) entry which is preliminary data.</text>
</comment>
<protein>
    <recommendedName>
        <fullName evidence="3">DUF2281 domain-containing protein</fullName>
    </recommendedName>
</protein>
<dbReference type="EMBL" id="LATL02000056">
    <property type="protein sequence ID" value="KKD34973.1"/>
    <property type="molecule type" value="Genomic_DNA"/>
</dbReference>
<name>A0A0F5Y878_9CYAN</name>
<reference evidence="1 2" key="1">
    <citation type="submission" date="2015-06" db="EMBL/GenBank/DDBJ databases">
        <title>Draft genome assembly of filamentous brackish cyanobacterium Limnoraphis robusta strain CS-951.</title>
        <authorList>
            <person name="Willis A."/>
            <person name="Parks M."/>
            <person name="Burford M.A."/>
        </authorList>
    </citation>
    <scope>NUCLEOTIDE SEQUENCE [LARGE SCALE GENOMIC DNA]</scope>
    <source>
        <strain evidence="1 2">CS-951</strain>
    </source>
</reference>
<dbReference type="AlphaFoldDB" id="A0A0F5Y878"/>
<sequence>MTLKEQLIQAIEDLPSDRLAEVLTFVKSVSKQPSTTSAQSFLTHLKTIGTWSGDDLPECLEAIKNSQGEVQFDYSLNPFD</sequence>
<evidence type="ECO:0000313" key="1">
    <source>
        <dbReference type="EMBL" id="KKD34973.1"/>
    </source>
</evidence>
<evidence type="ECO:0008006" key="3">
    <source>
        <dbReference type="Google" id="ProtNLM"/>
    </source>
</evidence>
<dbReference type="Proteomes" id="UP000033607">
    <property type="component" value="Unassembled WGS sequence"/>
</dbReference>
<dbReference type="OrthoDB" id="532875at2"/>
<dbReference type="RefSeq" id="WP_046281876.1">
    <property type="nucleotide sequence ID" value="NZ_LATL02000056.1"/>
</dbReference>
<evidence type="ECO:0000313" key="2">
    <source>
        <dbReference type="Proteomes" id="UP000033607"/>
    </source>
</evidence>